<feature type="region of interest" description="Disordered" evidence="4">
    <location>
        <begin position="115"/>
        <end position="137"/>
    </location>
</feature>
<evidence type="ECO:0000256" key="2">
    <source>
        <dbReference type="ARBA" id="ARBA00023130"/>
    </source>
</evidence>
<evidence type="ECO:0000256" key="3">
    <source>
        <dbReference type="ARBA" id="ARBA00043265"/>
    </source>
</evidence>
<gene>
    <name evidence="7" type="primary">ATG10</name>
</gene>
<dbReference type="Ensembl" id="ENSPNAT00000033913.2">
    <property type="protein sequence ID" value="ENSPNAP00000022059.2"/>
    <property type="gene ID" value="ENSPNAG00000035743.1"/>
</dbReference>
<reference evidence="7" key="3">
    <citation type="submission" date="2025-09" db="UniProtKB">
        <authorList>
            <consortium name="Ensembl"/>
        </authorList>
    </citation>
    <scope>IDENTIFICATION</scope>
</reference>
<keyword evidence="5" id="KW-0732">Signal</keyword>
<dbReference type="InterPro" id="IPR007110">
    <property type="entry name" value="Ig-like_dom"/>
</dbReference>
<feature type="compositionally biased region" description="Basic residues" evidence="4">
    <location>
        <begin position="117"/>
        <end position="130"/>
    </location>
</feature>
<protein>
    <recommendedName>
        <fullName evidence="6">Ig-like domain-containing protein</fullName>
    </recommendedName>
</protein>
<evidence type="ECO:0000259" key="6">
    <source>
        <dbReference type="PROSITE" id="PS50835"/>
    </source>
</evidence>
<dbReference type="Gene3D" id="2.60.40.10">
    <property type="entry name" value="Immunoglobulins"/>
    <property type="match status" value="1"/>
</dbReference>
<dbReference type="GO" id="GO:0005576">
    <property type="term" value="C:extracellular region"/>
    <property type="evidence" value="ECO:0007669"/>
    <property type="project" value="UniProtKB-ARBA"/>
</dbReference>
<reference evidence="7 8" key="1">
    <citation type="submission" date="2020-10" db="EMBL/GenBank/DDBJ databases">
        <title>Pygocentrus nattereri (red-bellied piranha) genome, fPygNat1, primary haplotype.</title>
        <authorList>
            <person name="Myers G."/>
            <person name="Meyer A."/>
            <person name="Karagic N."/>
            <person name="Pippel M."/>
            <person name="Winkler S."/>
            <person name="Tracey A."/>
            <person name="Wood J."/>
            <person name="Formenti G."/>
            <person name="Howe K."/>
            <person name="Fedrigo O."/>
            <person name="Jarvis E.D."/>
        </authorList>
    </citation>
    <scope>NUCLEOTIDE SEQUENCE [LARGE SCALE GENOMIC DNA]</scope>
</reference>
<evidence type="ECO:0000313" key="8">
    <source>
        <dbReference type="Proteomes" id="UP001501920"/>
    </source>
</evidence>
<feature type="signal peptide" evidence="5">
    <location>
        <begin position="1"/>
        <end position="19"/>
    </location>
</feature>
<dbReference type="AlphaFoldDB" id="A0A3B4DGM4"/>
<dbReference type="InterPro" id="IPR036179">
    <property type="entry name" value="Ig-like_dom_sf"/>
</dbReference>
<evidence type="ECO:0000313" key="7">
    <source>
        <dbReference type="Ensembl" id="ENSPNAP00000022059.2"/>
    </source>
</evidence>
<dbReference type="OMA" id="SWMGWIR"/>
<dbReference type="SMART" id="SM00409">
    <property type="entry name" value="IG"/>
    <property type="match status" value="1"/>
</dbReference>
<keyword evidence="2" id="KW-1064">Adaptive immunity</keyword>
<keyword evidence="1" id="KW-0391">Immunity</keyword>
<dbReference type="PROSITE" id="PS50835">
    <property type="entry name" value="IG_LIKE"/>
    <property type="match status" value="1"/>
</dbReference>
<dbReference type="Pfam" id="PF07686">
    <property type="entry name" value="V-set"/>
    <property type="match status" value="1"/>
</dbReference>
<feature type="domain" description="Ig-like" evidence="6">
    <location>
        <begin position="19"/>
        <end position="112"/>
    </location>
</feature>
<name>A0A3B4DGM4_PYGNA</name>
<dbReference type="STRING" id="42514.ENSPNAP00000022059"/>
<dbReference type="InterPro" id="IPR013783">
    <property type="entry name" value="Ig-like_fold"/>
</dbReference>
<feature type="chain" id="PRO_5043366198" description="Ig-like domain-containing protein" evidence="5">
    <location>
        <begin position="20"/>
        <end position="137"/>
    </location>
</feature>
<sequence>MSLIIGFALIATCLRGVGSQTLTESEPVVAKPGESHTLTCTASGLDVSSYYMGWNRQAAGKRLEFVGMRHSSNTYYAQSVQGRFTITRDDSKKQVSLHMTSLKPEDTAVYYCARGTQQHRRPYSRTKTHKNGNNESQ</sequence>
<accession>A0A3B4DGM4</accession>
<keyword evidence="8" id="KW-1185">Reference proteome</keyword>
<dbReference type="GO" id="GO:0019814">
    <property type="term" value="C:immunoglobulin complex"/>
    <property type="evidence" value="ECO:0007669"/>
    <property type="project" value="UniProtKB-KW"/>
</dbReference>
<dbReference type="FunFam" id="2.60.40.10:FF:003074">
    <property type="entry name" value="Immunoglobulin heavy variable 11-1"/>
    <property type="match status" value="1"/>
</dbReference>
<dbReference type="PANTHER" id="PTHR23266">
    <property type="entry name" value="IMMUNOGLOBULIN HEAVY CHAIN"/>
    <property type="match status" value="1"/>
</dbReference>
<dbReference type="InterPro" id="IPR013106">
    <property type="entry name" value="Ig_V-set"/>
</dbReference>
<dbReference type="InterPro" id="IPR050199">
    <property type="entry name" value="IgHV"/>
</dbReference>
<evidence type="ECO:0000256" key="1">
    <source>
        <dbReference type="ARBA" id="ARBA00022859"/>
    </source>
</evidence>
<evidence type="ECO:0000256" key="4">
    <source>
        <dbReference type="SAM" id="MobiDB-lite"/>
    </source>
</evidence>
<dbReference type="SMART" id="SM00406">
    <property type="entry name" value="IGv"/>
    <property type="match status" value="1"/>
</dbReference>
<dbReference type="GO" id="GO:0002250">
    <property type="term" value="P:adaptive immune response"/>
    <property type="evidence" value="ECO:0007669"/>
    <property type="project" value="UniProtKB-KW"/>
</dbReference>
<keyword evidence="3" id="KW-1280">Immunoglobulin</keyword>
<dbReference type="GeneTree" id="ENSGT01150000286938"/>
<dbReference type="InterPro" id="IPR003599">
    <property type="entry name" value="Ig_sub"/>
</dbReference>
<dbReference type="SUPFAM" id="SSF48726">
    <property type="entry name" value="Immunoglobulin"/>
    <property type="match status" value="1"/>
</dbReference>
<dbReference type="Proteomes" id="UP001501920">
    <property type="component" value="Chromosome 14"/>
</dbReference>
<evidence type="ECO:0000256" key="5">
    <source>
        <dbReference type="SAM" id="SignalP"/>
    </source>
</evidence>
<reference evidence="7" key="2">
    <citation type="submission" date="2025-08" db="UniProtKB">
        <authorList>
            <consortium name="Ensembl"/>
        </authorList>
    </citation>
    <scope>IDENTIFICATION</scope>
</reference>
<proteinExistence type="predicted"/>
<organism evidence="7 8">
    <name type="scientific">Pygocentrus nattereri</name>
    <name type="common">Red-bellied piranha</name>
    <dbReference type="NCBI Taxonomy" id="42514"/>
    <lineage>
        <taxon>Eukaryota</taxon>
        <taxon>Metazoa</taxon>
        <taxon>Chordata</taxon>
        <taxon>Craniata</taxon>
        <taxon>Vertebrata</taxon>
        <taxon>Euteleostomi</taxon>
        <taxon>Actinopterygii</taxon>
        <taxon>Neopterygii</taxon>
        <taxon>Teleostei</taxon>
        <taxon>Ostariophysi</taxon>
        <taxon>Characiformes</taxon>
        <taxon>Characoidei</taxon>
        <taxon>Pygocentrus</taxon>
    </lineage>
</organism>